<comment type="caution">
    <text evidence="1">The sequence shown here is derived from an EMBL/GenBank/DDBJ whole genome shotgun (WGS) entry which is preliminary data.</text>
</comment>
<evidence type="ECO:0000313" key="1">
    <source>
        <dbReference type="EMBL" id="TVO79533.1"/>
    </source>
</evidence>
<dbReference type="Proteomes" id="UP000318349">
    <property type="component" value="Unassembled WGS sequence"/>
</dbReference>
<dbReference type="EMBL" id="VMNI01000002">
    <property type="protein sequence ID" value="TVO79533.1"/>
    <property type="molecule type" value="Genomic_DNA"/>
</dbReference>
<protein>
    <submittedName>
        <fullName evidence="1">Uncharacterized protein</fullName>
    </submittedName>
</protein>
<gene>
    <name evidence="1" type="ORF">FHP89_01925</name>
</gene>
<accession>A0A557SQ42</accession>
<evidence type="ECO:0000313" key="2">
    <source>
        <dbReference type="Proteomes" id="UP000318349"/>
    </source>
</evidence>
<proteinExistence type="predicted"/>
<name>A0A557SQ42_9RHOO</name>
<reference evidence="1 2" key="1">
    <citation type="submission" date="2019-07" db="EMBL/GenBank/DDBJ databases">
        <title>The pathways for chlorine oxyanion respiration interact through the shared metabolite chlorate.</title>
        <authorList>
            <person name="Barnum T.P."/>
            <person name="Cheng Y."/>
            <person name="Hill K.A."/>
            <person name="Lucas L.N."/>
            <person name="Carlson H.K."/>
            <person name="Coates J.D."/>
        </authorList>
    </citation>
    <scope>NUCLEOTIDE SEQUENCE [LARGE SCALE GENOMIC DNA]</scope>
    <source>
        <strain evidence="1 2">SFB-1</strain>
    </source>
</reference>
<sequence length="96" mass="10648">MSVKNTAPVTSVAVGEIVDSIPPESTPAKRRVPPIKLHTLRDIKTELGKVYREARAGKLEPQDATRLAYLLRQIADLTVQTDLEDRITALEARTNE</sequence>
<dbReference type="AlphaFoldDB" id="A0A557SQ42"/>
<organism evidence="1 2">
    <name type="scientific">Denitromonas halophila</name>
    <dbReference type="NCBI Taxonomy" id="1629404"/>
    <lineage>
        <taxon>Bacteria</taxon>
        <taxon>Pseudomonadati</taxon>
        <taxon>Pseudomonadota</taxon>
        <taxon>Betaproteobacteria</taxon>
        <taxon>Rhodocyclales</taxon>
        <taxon>Zoogloeaceae</taxon>
        <taxon>Denitromonas</taxon>
    </lineage>
</organism>